<evidence type="ECO:0000313" key="2">
    <source>
        <dbReference type="Proteomes" id="UP000267464"/>
    </source>
</evidence>
<dbReference type="PANTHER" id="PTHR37625">
    <property type="entry name" value="OUTER MEMBRANE LIPOPROTEIN-RELATED"/>
    <property type="match status" value="1"/>
</dbReference>
<protein>
    <submittedName>
        <fullName evidence="1">Type VI secretion system lipoprotein TssJ</fullName>
    </submittedName>
</protein>
<gene>
    <name evidence="1" type="primary">tssJ</name>
    <name evidence="1" type="ORF">DZC73_11160</name>
</gene>
<accession>A0A3N7HT29</accession>
<keyword evidence="1" id="KW-0449">Lipoprotein</keyword>
<reference evidence="1 2" key="2">
    <citation type="submission" date="2018-12" db="EMBL/GenBank/DDBJ databases">
        <title>Rhizobacter gummiphilus sp. nov., a rubber-degrading bacterium isolated from the soil of a botanical garden in Japan.</title>
        <authorList>
            <person name="Shunsuke S.S."/>
        </authorList>
    </citation>
    <scope>NUCLEOTIDE SEQUENCE [LARGE SCALE GENOMIC DNA]</scope>
    <source>
        <strain evidence="1 2">S-16</strain>
    </source>
</reference>
<name>A0A3N7HT29_9BURK</name>
<dbReference type="Proteomes" id="UP000267464">
    <property type="component" value="Unassembled WGS sequence"/>
</dbReference>
<reference evidence="1 2" key="1">
    <citation type="submission" date="2018-08" db="EMBL/GenBank/DDBJ databases">
        <authorList>
            <person name="Khan S.A."/>
            <person name="Jeon C.O."/>
            <person name="Chun B.H."/>
            <person name="Jeong S.E."/>
        </authorList>
    </citation>
    <scope>NUCLEOTIDE SEQUENCE [LARGE SCALE GENOMIC DNA]</scope>
    <source>
        <strain evidence="1 2">S-16</strain>
    </source>
</reference>
<dbReference type="PROSITE" id="PS51257">
    <property type="entry name" value="PROKAR_LIPOPROTEIN"/>
    <property type="match status" value="1"/>
</dbReference>
<dbReference type="InterPro" id="IPR017734">
    <property type="entry name" value="T6SS_SciN"/>
</dbReference>
<dbReference type="Gene3D" id="2.60.40.4150">
    <property type="entry name" value="Type VI secretion system, lipoprotein SciN"/>
    <property type="match status" value="1"/>
</dbReference>
<sequence>MLFSGRLENCTVKTVGWKSAAACLVVGLAACASGPPKPAQVSGTIQASAQVNPSASKRPSPLLVRVYELKSAAAFNAADFISLYQRDQAELSADLLGKDEFVLAPGETKPYAKTLAPETRFLGVMAAYRDIEHATWRSVVAVQPGKKFKLVIRAGDLAVDAALSN</sequence>
<organism evidence="1 2">
    <name type="scientific">Piscinibacter terrae</name>
    <dbReference type="NCBI Taxonomy" id="2496871"/>
    <lineage>
        <taxon>Bacteria</taxon>
        <taxon>Pseudomonadati</taxon>
        <taxon>Pseudomonadota</taxon>
        <taxon>Betaproteobacteria</taxon>
        <taxon>Burkholderiales</taxon>
        <taxon>Sphaerotilaceae</taxon>
        <taxon>Piscinibacter</taxon>
    </lineage>
</organism>
<proteinExistence type="predicted"/>
<evidence type="ECO:0000313" key="1">
    <source>
        <dbReference type="EMBL" id="RQP25374.1"/>
    </source>
</evidence>
<dbReference type="PANTHER" id="PTHR37625:SF4">
    <property type="entry name" value="OUTER MEMBRANE LIPOPROTEIN"/>
    <property type="match status" value="1"/>
</dbReference>
<dbReference type="AlphaFoldDB" id="A0A3N7HT29"/>
<dbReference type="EMBL" id="QUSW01000002">
    <property type="protein sequence ID" value="RQP25374.1"/>
    <property type="molecule type" value="Genomic_DNA"/>
</dbReference>
<keyword evidence="2" id="KW-1185">Reference proteome</keyword>
<dbReference type="Pfam" id="PF12790">
    <property type="entry name" value="T6SS-SciN"/>
    <property type="match status" value="1"/>
</dbReference>
<dbReference type="NCBIfam" id="TIGR03352">
    <property type="entry name" value="VI_chp_3"/>
    <property type="match status" value="1"/>
</dbReference>
<dbReference type="InterPro" id="IPR038706">
    <property type="entry name" value="Type_VI_SciN-like_sf"/>
</dbReference>
<comment type="caution">
    <text evidence="1">The sequence shown here is derived from an EMBL/GenBank/DDBJ whole genome shotgun (WGS) entry which is preliminary data.</text>
</comment>